<dbReference type="GO" id="GO:0006572">
    <property type="term" value="P:L-tyrosine catabolic process"/>
    <property type="evidence" value="ECO:0007669"/>
    <property type="project" value="UniProtKB-KW"/>
</dbReference>
<comment type="catalytic activity">
    <reaction evidence="11">
        <text>RX + glutathione = an S-substituted glutathione + a halide anion + H(+)</text>
        <dbReference type="Rhea" id="RHEA:16437"/>
        <dbReference type="ChEBI" id="CHEBI:15378"/>
        <dbReference type="ChEBI" id="CHEBI:16042"/>
        <dbReference type="ChEBI" id="CHEBI:17792"/>
        <dbReference type="ChEBI" id="CHEBI:57925"/>
        <dbReference type="ChEBI" id="CHEBI:90779"/>
        <dbReference type="EC" id="2.5.1.18"/>
    </reaction>
</comment>
<dbReference type="AlphaFoldDB" id="A0AAV4DXV2"/>
<proteinExistence type="inferred from homology"/>
<dbReference type="InterPro" id="IPR005955">
    <property type="entry name" value="GST_Zeta"/>
</dbReference>
<dbReference type="GO" id="GO:0006559">
    <property type="term" value="P:L-phenylalanine catabolic process"/>
    <property type="evidence" value="ECO:0007669"/>
    <property type="project" value="UniProtKB-KW"/>
</dbReference>
<dbReference type="PROSITE" id="PS50405">
    <property type="entry name" value="GST_CTER"/>
    <property type="match status" value="1"/>
</dbReference>
<keyword evidence="7" id="KW-0808">Transferase</keyword>
<dbReference type="GO" id="GO:0006749">
    <property type="term" value="P:glutathione metabolic process"/>
    <property type="evidence" value="ECO:0007669"/>
    <property type="project" value="TreeGrafter"/>
</dbReference>
<dbReference type="Proteomes" id="UP000735302">
    <property type="component" value="Unassembled WGS sequence"/>
</dbReference>
<dbReference type="GO" id="GO:0005739">
    <property type="term" value="C:mitochondrion"/>
    <property type="evidence" value="ECO:0007669"/>
    <property type="project" value="TreeGrafter"/>
</dbReference>
<evidence type="ECO:0000256" key="5">
    <source>
        <dbReference type="ARBA" id="ARBA00010007"/>
    </source>
</evidence>
<dbReference type="InterPro" id="IPR004045">
    <property type="entry name" value="Glutathione_S-Trfase_N"/>
</dbReference>
<dbReference type="SUPFAM" id="SSF52833">
    <property type="entry name" value="Thioredoxin-like"/>
    <property type="match status" value="1"/>
</dbReference>
<evidence type="ECO:0000256" key="1">
    <source>
        <dbReference type="ARBA" id="ARBA00001622"/>
    </source>
</evidence>
<evidence type="ECO:0000256" key="7">
    <source>
        <dbReference type="ARBA" id="ARBA00022679"/>
    </source>
</evidence>
<evidence type="ECO:0000259" key="12">
    <source>
        <dbReference type="PROSITE" id="PS50404"/>
    </source>
</evidence>
<dbReference type="FunFam" id="1.20.1050.10:FF:000010">
    <property type="entry name" value="Maleylacetoacetate isomerase isoform 1"/>
    <property type="match status" value="1"/>
</dbReference>
<dbReference type="PROSITE" id="PS50404">
    <property type="entry name" value="GST_NTER"/>
    <property type="match status" value="1"/>
</dbReference>
<dbReference type="GO" id="GO:0004364">
    <property type="term" value="F:glutathione transferase activity"/>
    <property type="evidence" value="ECO:0007669"/>
    <property type="project" value="UniProtKB-EC"/>
</dbReference>
<evidence type="ECO:0000256" key="9">
    <source>
        <dbReference type="ARBA" id="ARBA00023232"/>
    </source>
</evidence>
<keyword evidence="15" id="KW-1185">Reference proteome</keyword>
<dbReference type="InterPro" id="IPR004046">
    <property type="entry name" value="GST_C"/>
</dbReference>
<dbReference type="PANTHER" id="PTHR42673:SF4">
    <property type="entry name" value="MALEYLACETOACETATE ISOMERASE"/>
    <property type="match status" value="1"/>
</dbReference>
<evidence type="ECO:0000256" key="2">
    <source>
        <dbReference type="ARBA" id="ARBA00001955"/>
    </source>
</evidence>
<name>A0AAV4DXV2_9GAST</name>
<dbReference type="CDD" id="cd03191">
    <property type="entry name" value="GST_C_Zeta"/>
    <property type="match status" value="1"/>
</dbReference>
<keyword evidence="8" id="KW-0828">Tyrosine catabolism</keyword>
<evidence type="ECO:0000256" key="6">
    <source>
        <dbReference type="ARBA" id="ARBA00022490"/>
    </source>
</evidence>
<dbReference type="Pfam" id="PF14497">
    <property type="entry name" value="GST_C_3"/>
    <property type="match status" value="1"/>
</dbReference>
<dbReference type="NCBIfam" id="TIGR01262">
    <property type="entry name" value="maiA"/>
    <property type="match status" value="1"/>
</dbReference>
<comment type="subcellular location">
    <subcellularLocation>
        <location evidence="3">Cytoplasm</location>
    </subcellularLocation>
</comment>
<dbReference type="InterPro" id="IPR036282">
    <property type="entry name" value="Glutathione-S-Trfase_C_sf"/>
</dbReference>
<feature type="domain" description="GST C-terminal" evidence="13">
    <location>
        <begin position="121"/>
        <end position="240"/>
    </location>
</feature>
<keyword evidence="10" id="KW-0413">Isomerase</keyword>
<dbReference type="SFLD" id="SFLDG00358">
    <property type="entry name" value="Main_(cytGST)"/>
    <property type="match status" value="1"/>
</dbReference>
<gene>
    <name evidence="14" type="ORF">PoB_007567700</name>
</gene>
<keyword evidence="6" id="KW-0963">Cytoplasm</keyword>
<dbReference type="InterPro" id="IPR034333">
    <property type="entry name" value="GST_Zeta_N"/>
</dbReference>
<organism evidence="14 15">
    <name type="scientific">Plakobranchus ocellatus</name>
    <dbReference type="NCBI Taxonomy" id="259542"/>
    <lineage>
        <taxon>Eukaryota</taxon>
        <taxon>Metazoa</taxon>
        <taxon>Spiralia</taxon>
        <taxon>Lophotrochozoa</taxon>
        <taxon>Mollusca</taxon>
        <taxon>Gastropoda</taxon>
        <taxon>Heterobranchia</taxon>
        <taxon>Euthyneura</taxon>
        <taxon>Panpulmonata</taxon>
        <taxon>Sacoglossa</taxon>
        <taxon>Placobranchoidea</taxon>
        <taxon>Plakobranchidae</taxon>
        <taxon>Plakobranchus</taxon>
    </lineage>
</organism>
<feature type="domain" description="GST N-terminal" evidence="12">
    <location>
        <begin position="33"/>
        <end position="116"/>
    </location>
</feature>
<comment type="caution">
    <text evidence="14">The sequence shown here is derived from an EMBL/GenBank/DDBJ whole genome shotgun (WGS) entry which is preliminary data.</text>
</comment>
<evidence type="ECO:0000259" key="13">
    <source>
        <dbReference type="PROSITE" id="PS50405"/>
    </source>
</evidence>
<evidence type="ECO:0000256" key="3">
    <source>
        <dbReference type="ARBA" id="ARBA00004496"/>
    </source>
</evidence>
<accession>A0AAV4DXV2</accession>
<comment type="cofactor">
    <cofactor evidence="2">
        <name>glutathione</name>
        <dbReference type="ChEBI" id="CHEBI:57925"/>
    </cofactor>
</comment>
<dbReference type="InterPro" id="IPR040079">
    <property type="entry name" value="Glutathione_S-Trfase"/>
</dbReference>
<dbReference type="InterPro" id="IPR036249">
    <property type="entry name" value="Thioredoxin-like_sf"/>
</dbReference>
<dbReference type="CDD" id="cd03042">
    <property type="entry name" value="GST_N_Zeta"/>
    <property type="match status" value="1"/>
</dbReference>
<comment type="similarity">
    <text evidence="5">Belongs to the GST superfamily. Zeta family.</text>
</comment>
<dbReference type="SUPFAM" id="SSF47616">
    <property type="entry name" value="GST C-terminal domain-like"/>
    <property type="match status" value="1"/>
</dbReference>
<dbReference type="Pfam" id="PF13417">
    <property type="entry name" value="GST_N_3"/>
    <property type="match status" value="1"/>
</dbReference>
<sequence length="245" mass="27582">MGILAGGNIKTSLVFRAATASRIMRGHISDRATDIVLYSYFRSSASWRVRIALALKDIKYEYKAVHLVKDGGEQNSEEYKKLNPMGFVPSLEIDGHVLTQSLPILEYLEEKFPQPSLLPKDSIGKAQVRALAEIVNSAIQPLQNLNVLQKFGEGKEEWARFFIERGLKGFEKMLEATAGTYCYGDQVTMADLCLVPQIYNANRFKVDMSQFPIVNRVHDKLVQLPAFVAADPSRQPDTPEDMRKN</sequence>
<evidence type="ECO:0000256" key="10">
    <source>
        <dbReference type="ARBA" id="ARBA00023235"/>
    </source>
</evidence>
<dbReference type="GO" id="GO:0016034">
    <property type="term" value="F:maleylacetoacetate isomerase activity"/>
    <property type="evidence" value="ECO:0007669"/>
    <property type="project" value="UniProtKB-EC"/>
</dbReference>
<dbReference type="SFLD" id="SFLDS00019">
    <property type="entry name" value="Glutathione_Transferase_(cytos"/>
    <property type="match status" value="1"/>
</dbReference>
<dbReference type="Gene3D" id="3.40.30.10">
    <property type="entry name" value="Glutaredoxin"/>
    <property type="match status" value="1"/>
</dbReference>
<evidence type="ECO:0000313" key="15">
    <source>
        <dbReference type="Proteomes" id="UP000735302"/>
    </source>
</evidence>
<dbReference type="FunFam" id="3.40.30.10:FF:000041">
    <property type="entry name" value="Maleylacetoacetate isomerase isoform 1"/>
    <property type="match status" value="1"/>
</dbReference>
<evidence type="ECO:0000256" key="4">
    <source>
        <dbReference type="ARBA" id="ARBA00004671"/>
    </source>
</evidence>
<dbReference type="InterPro" id="IPR034330">
    <property type="entry name" value="GST_Zeta_C"/>
</dbReference>
<evidence type="ECO:0000256" key="11">
    <source>
        <dbReference type="ARBA" id="ARBA00047960"/>
    </source>
</evidence>
<reference evidence="14 15" key="1">
    <citation type="journal article" date="2021" name="Elife">
        <title>Chloroplast acquisition without the gene transfer in kleptoplastic sea slugs, Plakobranchus ocellatus.</title>
        <authorList>
            <person name="Maeda T."/>
            <person name="Takahashi S."/>
            <person name="Yoshida T."/>
            <person name="Shimamura S."/>
            <person name="Takaki Y."/>
            <person name="Nagai Y."/>
            <person name="Toyoda A."/>
            <person name="Suzuki Y."/>
            <person name="Arimoto A."/>
            <person name="Ishii H."/>
            <person name="Satoh N."/>
            <person name="Nishiyama T."/>
            <person name="Hasebe M."/>
            <person name="Maruyama T."/>
            <person name="Minagawa J."/>
            <person name="Obokata J."/>
            <person name="Shigenobu S."/>
        </authorList>
    </citation>
    <scope>NUCLEOTIDE SEQUENCE [LARGE SCALE GENOMIC DNA]</scope>
</reference>
<evidence type="ECO:0000313" key="14">
    <source>
        <dbReference type="EMBL" id="GFO49172.1"/>
    </source>
</evidence>
<comment type="catalytic activity">
    <reaction evidence="1">
        <text>4-maleylacetoacetate = 4-fumarylacetoacetate</text>
        <dbReference type="Rhea" id="RHEA:14817"/>
        <dbReference type="ChEBI" id="CHEBI:17105"/>
        <dbReference type="ChEBI" id="CHEBI:18034"/>
        <dbReference type="EC" id="5.2.1.2"/>
    </reaction>
</comment>
<comment type="pathway">
    <text evidence="4">Amino-acid degradation; L-phenylalanine degradation; acetoacetate and fumarate from L-phenylalanine: step 5/6.</text>
</comment>
<evidence type="ECO:0000256" key="8">
    <source>
        <dbReference type="ARBA" id="ARBA00022878"/>
    </source>
</evidence>
<dbReference type="Gene3D" id="1.20.1050.10">
    <property type="match status" value="1"/>
</dbReference>
<protein>
    <submittedName>
        <fullName evidence="14">Glutathione s-transferase zeta 1</fullName>
    </submittedName>
</protein>
<dbReference type="PANTHER" id="PTHR42673">
    <property type="entry name" value="MALEYLACETOACETATE ISOMERASE"/>
    <property type="match status" value="1"/>
</dbReference>
<dbReference type="EMBL" id="BLXT01008461">
    <property type="protein sequence ID" value="GFO49172.1"/>
    <property type="molecule type" value="Genomic_DNA"/>
</dbReference>
<keyword evidence="9" id="KW-0585">Phenylalanine catabolism</keyword>
<dbReference type="InterPro" id="IPR010987">
    <property type="entry name" value="Glutathione-S-Trfase_C-like"/>
</dbReference>